<evidence type="ECO:0000256" key="2">
    <source>
        <dbReference type="ARBA" id="ARBA00022741"/>
    </source>
</evidence>
<evidence type="ECO:0000313" key="7">
    <source>
        <dbReference type="Proteomes" id="UP000515146"/>
    </source>
</evidence>
<dbReference type="GO" id="GO:0006614">
    <property type="term" value="P:SRP-dependent cotranslational protein targeting to membrane"/>
    <property type="evidence" value="ECO:0007669"/>
    <property type="project" value="InterPro"/>
</dbReference>
<dbReference type="SMART" id="SM00962">
    <property type="entry name" value="SRP54"/>
    <property type="match status" value="1"/>
</dbReference>
<dbReference type="GO" id="GO:0003924">
    <property type="term" value="F:GTPase activity"/>
    <property type="evidence" value="ECO:0007669"/>
    <property type="project" value="TreeGrafter"/>
</dbReference>
<accession>A0A6P6Y7I2</accession>
<dbReference type="GO" id="GO:0005525">
    <property type="term" value="F:GTP binding"/>
    <property type="evidence" value="ECO:0007669"/>
    <property type="project" value="UniProtKB-KW"/>
</dbReference>
<dbReference type="SMART" id="SM00382">
    <property type="entry name" value="AAA"/>
    <property type="match status" value="1"/>
</dbReference>
<evidence type="ECO:0000259" key="6">
    <source>
        <dbReference type="PROSITE" id="PS00300"/>
    </source>
</evidence>
<evidence type="ECO:0000256" key="4">
    <source>
        <dbReference type="ARBA" id="ARBA00023136"/>
    </source>
</evidence>
<gene>
    <name evidence="8" type="primary">LOC113795368</name>
</gene>
<organism evidence="7 8">
    <name type="scientific">Dermatophagoides pteronyssinus</name>
    <name type="common">European house dust mite</name>
    <dbReference type="NCBI Taxonomy" id="6956"/>
    <lineage>
        <taxon>Eukaryota</taxon>
        <taxon>Metazoa</taxon>
        <taxon>Ecdysozoa</taxon>
        <taxon>Arthropoda</taxon>
        <taxon>Chelicerata</taxon>
        <taxon>Arachnida</taxon>
        <taxon>Acari</taxon>
        <taxon>Acariformes</taxon>
        <taxon>Sarcoptiformes</taxon>
        <taxon>Astigmata</taxon>
        <taxon>Psoroptidia</taxon>
        <taxon>Analgoidea</taxon>
        <taxon>Pyroglyphidae</taxon>
        <taxon>Dermatophagoidinae</taxon>
        <taxon>Dermatophagoides</taxon>
    </lineage>
</organism>
<dbReference type="InterPro" id="IPR000897">
    <property type="entry name" value="SRP54_GTPase_dom"/>
</dbReference>
<keyword evidence="7" id="KW-1185">Reference proteome</keyword>
<reference evidence="8" key="1">
    <citation type="submission" date="2025-08" db="UniProtKB">
        <authorList>
            <consortium name="RefSeq"/>
        </authorList>
    </citation>
    <scope>IDENTIFICATION</scope>
    <source>
        <strain evidence="8">Airmid</strain>
    </source>
</reference>
<keyword evidence="2" id="KW-0547">Nucleotide-binding</keyword>
<evidence type="ECO:0000256" key="1">
    <source>
        <dbReference type="ARBA" id="ARBA00008531"/>
    </source>
</evidence>
<dbReference type="Pfam" id="PF00448">
    <property type="entry name" value="SRP54"/>
    <property type="match status" value="1"/>
</dbReference>
<keyword evidence="3" id="KW-0342">GTP-binding</keyword>
<evidence type="ECO:0000256" key="5">
    <source>
        <dbReference type="ARBA" id="ARBA00029433"/>
    </source>
</evidence>
<sequence length="280" mass="29780">LFEDLVSANVHAGIADQLVAVVKSELLSANKAATNRNLQAVARKHVLAALVTFADPLASARRAVLKAQLHVIVLFGTNGVGKSTTLAKLATLLRSSVSSKILVAACDTFRSGAVEQLALHAQHVPFDLFQQGYGLEPSAVASRARQHALARQYDVLIVDTAGRLHTANELLKQLSAVVDACASDLNVFVCEATVGSSGLAQLCAFDETMKKQTARKRGVDGIILTKLDCVDGKMGTVLNVAFESKKPVLFVGNGQTYADLRVISVSYELVGTCRWPTEAP</sequence>
<dbReference type="RefSeq" id="XP_027201362.1">
    <property type="nucleotide sequence ID" value="XM_027345561.1"/>
</dbReference>
<protein>
    <submittedName>
        <fullName evidence="8">Signal recognition particle receptor subunit alpha-like</fullName>
    </submittedName>
</protein>
<dbReference type="OrthoDB" id="1727884at2759"/>
<dbReference type="GO" id="GO:0016020">
    <property type="term" value="C:membrane"/>
    <property type="evidence" value="ECO:0007669"/>
    <property type="project" value="TreeGrafter"/>
</dbReference>
<evidence type="ECO:0000256" key="3">
    <source>
        <dbReference type="ARBA" id="ARBA00023134"/>
    </source>
</evidence>
<dbReference type="PROSITE" id="PS00300">
    <property type="entry name" value="SRP54"/>
    <property type="match status" value="1"/>
</dbReference>
<dbReference type="AlphaFoldDB" id="A0A6P6Y7I2"/>
<proteinExistence type="inferred from homology"/>
<dbReference type="OMA" id="HRTIKKF"/>
<dbReference type="KEGG" id="dpte:113795368"/>
<dbReference type="InterPro" id="IPR003593">
    <property type="entry name" value="AAA+_ATPase"/>
</dbReference>
<dbReference type="GO" id="GO:0005047">
    <property type="term" value="F:signal recognition particle binding"/>
    <property type="evidence" value="ECO:0007669"/>
    <property type="project" value="TreeGrafter"/>
</dbReference>
<dbReference type="SUPFAM" id="SSF52540">
    <property type="entry name" value="P-loop containing nucleoside triphosphate hydrolases"/>
    <property type="match status" value="1"/>
</dbReference>
<feature type="non-terminal residue" evidence="8">
    <location>
        <position position="1"/>
    </location>
</feature>
<dbReference type="InParanoid" id="A0A6P6Y7I2"/>
<dbReference type="PANTHER" id="PTHR43134:SF1">
    <property type="entry name" value="SIGNAL RECOGNITION PARTICLE RECEPTOR SUBUNIT ALPHA"/>
    <property type="match status" value="1"/>
</dbReference>
<keyword evidence="4" id="KW-0472">Membrane</keyword>
<feature type="domain" description="SRP54-type proteins GTP-binding" evidence="6">
    <location>
        <begin position="247"/>
        <end position="260"/>
    </location>
</feature>
<comment type="subcellular location">
    <subcellularLocation>
        <location evidence="5">Endomembrane system</location>
        <topology evidence="5">Peripheral membrane protein</topology>
        <orientation evidence="5">Cytoplasmic side</orientation>
    </subcellularLocation>
</comment>
<name>A0A6P6Y7I2_DERPT</name>
<dbReference type="PANTHER" id="PTHR43134">
    <property type="entry name" value="SIGNAL RECOGNITION PARTICLE RECEPTOR SUBUNIT ALPHA"/>
    <property type="match status" value="1"/>
</dbReference>
<dbReference type="Gene3D" id="3.40.50.300">
    <property type="entry name" value="P-loop containing nucleotide triphosphate hydrolases"/>
    <property type="match status" value="1"/>
</dbReference>
<dbReference type="Proteomes" id="UP000515146">
    <property type="component" value="Unplaced"/>
</dbReference>
<dbReference type="GO" id="GO:0012505">
    <property type="term" value="C:endomembrane system"/>
    <property type="evidence" value="ECO:0007669"/>
    <property type="project" value="UniProtKB-SubCell"/>
</dbReference>
<comment type="similarity">
    <text evidence="1">Belongs to the GTP-binding SRP family.</text>
</comment>
<dbReference type="InterPro" id="IPR027417">
    <property type="entry name" value="P-loop_NTPase"/>
</dbReference>
<evidence type="ECO:0000313" key="8">
    <source>
        <dbReference type="RefSeq" id="XP_027201362.1"/>
    </source>
</evidence>